<dbReference type="EMBL" id="AMRV01000007">
    <property type="protein sequence ID" value="EMD82521.1"/>
    <property type="molecule type" value="Genomic_DNA"/>
</dbReference>
<dbReference type="InterPro" id="IPR002177">
    <property type="entry name" value="DPS_DNA-bd"/>
</dbReference>
<name>M2TLG7_9SPHN</name>
<evidence type="ECO:0000256" key="1">
    <source>
        <dbReference type="ARBA" id="ARBA00009497"/>
    </source>
</evidence>
<feature type="domain" description="Ferritin/DPS" evidence="3">
    <location>
        <begin position="25"/>
        <end position="161"/>
    </location>
</feature>
<organism evidence="4 5">
    <name type="scientific">Pacificimonas flava</name>
    <dbReference type="NCBI Taxonomy" id="1234595"/>
    <lineage>
        <taxon>Bacteria</taxon>
        <taxon>Pseudomonadati</taxon>
        <taxon>Pseudomonadota</taxon>
        <taxon>Alphaproteobacteria</taxon>
        <taxon>Sphingomonadales</taxon>
        <taxon>Sphingosinicellaceae</taxon>
        <taxon>Pacificimonas</taxon>
    </lineage>
</organism>
<dbReference type="OrthoDB" id="9797687at2"/>
<keyword evidence="5" id="KW-1185">Reference proteome</keyword>
<dbReference type="PANTHER" id="PTHR42932:SF3">
    <property type="entry name" value="DNA PROTECTION DURING STARVATION PROTEIN"/>
    <property type="match status" value="1"/>
</dbReference>
<dbReference type="InterPro" id="IPR023188">
    <property type="entry name" value="DPS_DNA-bd_CS"/>
</dbReference>
<dbReference type="Gene3D" id="1.20.1260.10">
    <property type="match status" value="1"/>
</dbReference>
<reference evidence="4 5" key="1">
    <citation type="journal article" date="2013" name="Genome Announc.">
        <title>Draft Genome Sequence of Strain JLT2015T, Belonging to the Family Sphingomonadaceae of the Alphaproteobacteria.</title>
        <authorList>
            <person name="Tang K."/>
            <person name="Liu K."/>
            <person name="Li S."/>
            <person name="Jiao N."/>
        </authorList>
    </citation>
    <scope>NUCLEOTIDE SEQUENCE [LARGE SCALE GENOMIC DNA]</scope>
    <source>
        <strain evidence="4 5">JLT2015</strain>
    </source>
</reference>
<comment type="caution">
    <text evidence="4">The sequence shown here is derived from an EMBL/GenBank/DDBJ whole genome shotgun (WGS) entry which is preliminary data.</text>
</comment>
<dbReference type="Proteomes" id="UP000011717">
    <property type="component" value="Unassembled WGS sequence"/>
</dbReference>
<dbReference type="PANTHER" id="PTHR42932">
    <property type="entry name" value="GENERAL STRESS PROTEIN 20U"/>
    <property type="match status" value="1"/>
</dbReference>
<evidence type="ECO:0000256" key="2">
    <source>
        <dbReference type="RuleBase" id="RU003875"/>
    </source>
</evidence>
<dbReference type="RefSeq" id="WP_008602867.1">
    <property type="nucleotide sequence ID" value="NZ_AMRV01000007.1"/>
</dbReference>
<gene>
    <name evidence="4" type="ORF">C725_2242</name>
</gene>
<dbReference type="GO" id="GO:0003677">
    <property type="term" value="F:DNA binding"/>
    <property type="evidence" value="ECO:0007669"/>
    <property type="project" value="UniProtKB-KW"/>
</dbReference>
<dbReference type="PROSITE" id="PS00818">
    <property type="entry name" value="DPS_1"/>
    <property type="match status" value="1"/>
</dbReference>
<dbReference type="InterPro" id="IPR009078">
    <property type="entry name" value="Ferritin-like_SF"/>
</dbReference>
<protein>
    <submittedName>
        <fullName evidence="4">Non-specific DNA-binding protein Dps / Iron-binding ferritin-like antioxidant protein / Ferroxidase</fullName>
    </submittedName>
</protein>
<dbReference type="Pfam" id="PF00210">
    <property type="entry name" value="Ferritin"/>
    <property type="match status" value="1"/>
</dbReference>
<dbReference type="SUPFAM" id="SSF47240">
    <property type="entry name" value="Ferritin-like"/>
    <property type="match status" value="1"/>
</dbReference>
<dbReference type="CDD" id="cd01043">
    <property type="entry name" value="DPS"/>
    <property type="match status" value="1"/>
</dbReference>
<dbReference type="GO" id="GO:0016722">
    <property type="term" value="F:oxidoreductase activity, acting on metal ions"/>
    <property type="evidence" value="ECO:0007669"/>
    <property type="project" value="InterPro"/>
</dbReference>
<evidence type="ECO:0000313" key="5">
    <source>
        <dbReference type="Proteomes" id="UP000011717"/>
    </source>
</evidence>
<evidence type="ECO:0000259" key="3">
    <source>
        <dbReference type="Pfam" id="PF00210"/>
    </source>
</evidence>
<sequence length="163" mass="18010">MATATKTETPHIGITQDGRAEVGKGLGKVLADEYTLYLKTHNYHWNVSGPHFHSLHTLFEEQYTELAVAVDNLAERIRALGEVAPGSYARFAKLSKLDEAPDTPPAALDMARQLAHDHETVAGTCREQLKVAEGVEDEVTVDMLIERMTVHDKAAWMLRSMAA</sequence>
<dbReference type="PRINTS" id="PR01346">
    <property type="entry name" value="HELNAPAPROT"/>
</dbReference>
<dbReference type="PIRSF" id="PIRSF005900">
    <property type="entry name" value="Dps"/>
    <property type="match status" value="1"/>
</dbReference>
<evidence type="ECO:0000313" key="4">
    <source>
        <dbReference type="EMBL" id="EMD82521.1"/>
    </source>
</evidence>
<dbReference type="InterPro" id="IPR012347">
    <property type="entry name" value="Ferritin-like"/>
</dbReference>
<dbReference type="GO" id="GO:0008199">
    <property type="term" value="F:ferric iron binding"/>
    <property type="evidence" value="ECO:0007669"/>
    <property type="project" value="InterPro"/>
</dbReference>
<dbReference type="PATRIC" id="fig|1234595.3.peg.2244"/>
<comment type="similarity">
    <text evidence="1 2">Belongs to the Dps family.</text>
</comment>
<dbReference type="AlphaFoldDB" id="M2TLG7"/>
<accession>M2TLG7</accession>
<keyword evidence="4" id="KW-0238">DNA-binding</keyword>
<proteinExistence type="inferred from homology"/>
<dbReference type="PROSITE" id="PS00819">
    <property type="entry name" value="DPS_2"/>
    <property type="match status" value="1"/>
</dbReference>
<dbReference type="InterPro" id="IPR008331">
    <property type="entry name" value="Ferritin_DPS_dom"/>
</dbReference>